<protein>
    <recommendedName>
        <fullName evidence="4">TVP38/TMEM64 family membrane protein</fullName>
    </recommendedName>
</protein>
<keyword evidence="1" id="KW-0812">Transmembrane</keyword>
<keyword evidence="1" id="KW-1133">Transmembrane helix</keyword>
<reference evidence="2 3" key="1">
    <citation type="journal article" date="2016" name="Nat. Commun.">
        <title>Thousands of microbial genomes shed light on interconnected biogeochemical processes in an aquifer system.</title>
        <authorList>
            <person name="Anantharaman K."/>
            <person name="Brown C.T."/>
            <person name="Hug L.A."/>
            <person name="Sharon I."/>
            <person name="Castelle C.J."/>
            <person name="Probst A.J."/>
            <person name="Thomas B.C."/>
            <person name="Singh A."/>
            <person name="Wilkins M.J."/>
            <person name="Karaoz U."/>
            <person name="Brodie E.L."/>
            <person name="Williams K.H."/>
            <person name="Hubbard S.S."/>
            <person name="Banfield J.F."/>
        </authorList>
    </citation>
    <scope>NUCLEOTIDE SEQUENCE [LARGE SCALE GENOMIC DNA]</scope>
</reference>
<gene>
    <name evidence="2" type="ORF">A2665_02515</name>
</gene>
<evidence type="ECO:0008006" key="4">
    <source>
        <dbReference type="Google" id="ProtNLM"/>
    </source>
</evidence>
<feature type="transmembrane region" description="Helical" evidence="1">
    <location>
        <begin position="77"/>
        <end position="103"/>
    </location>
</feature>
<evidence type="ECO:0000313" key="3">
    <source>
        <dbReference type="Proteomes" id="UP000177746"/>
    </source>
</evidence>
<dbReference type="Proteomes" id="UP000177746">
    <property type="component" value="Unassembled WGS sequence"/>
</dbReference>
<dbReference type="EMBL" id="MHVI01000031">
    <property type="protein sequence ID" value="OHA90591.1"/>
    <property type="molecule type" value="Genomic_DNA"/>
</dbReference>
<accession>A0A1G2T1T1</accession>
<evidence type="ECO:0000313" key="2">
    <source>
        <dbReference type="EMBL" id="OHA90591.1"/>
    </source>
</evidence>
<sequence length="186" mass="20383">MSDLARRYWTVFFLLAFLLALALIFAFITPEEIVDYVGVRNTYLVSFLLAVFGGLSAVTGLSFFASVVTFSSGGANTLLLAVFGGLGIFISDSIFFFVAQYGVEILKKKARPLSLWLVSRMEKFSLTAILVGVYIYIGFTPLPNDLLMVALALVGMPFKRLAPVLMAGSITVVFLVAYFGEIIFQL</sequence>
<feature type="transmembrane region" description="Helical" evidence="1">
    <location>
        <begin position="42"/>
        <end position="65"/>
    </location>
</feature>
<keyword evidence="1" id="KW-0472">Membrane</keyword>
<feature type="transmembrane region" description="Helical" evidence="1">
    <location>
        <begin position="162"/>
        <end position="184"/>
    </location>
</feature>
<comment type="caution">
    <text evidence="2">The sequence shown here is derived from an EMBL/GenBank/DDBJ whole genome shotgun (WGS) entry which is preliminary data.</text>
</comment>
<name>A0A1G2T1T1_9BACT</name>
<evidence type="ECO:0000256" key="1">
    <source>
        <dbReference type="SAM" id="Phobius"/>
    </source>
</evidence>
<proteinExistence type="predicted"/>
<feature type="transmembrane region" description="Helical" evidence="1">
    <location>
        <begin position="12"/>
        <end position="30"/>
    </location>
</feature>
<dbReference type="AlphaFoldDB" id="A0A1G2T1T1"/>
<organism evidence="2 3">
    <name type="scientific">Candidatus Zambryskibacteria bacterium RIFCSPHIGHO2_01_FULL_46_30</name>
    <dbReference type="NCBI Taxonomy" id="1802739"/>
    <lineage>
        <taxon>Bacteria</taxon>
        <taxon>Candidatus Zambryskiibacteriota</taxon>
    </lineage>
</organism>